<protein>
    <submittedName>
        <fullName evidence="1">Uncharacterized protein</fullName>
    </submittedName>
</protein>
<keyword evidence="2" id="KW-1185">Reference proteome</keyword>
<sequence>MRNHLIVGGDPTQRAETALELVAAGADAVMVWSAGPVGHTTVHPLAVLADWSSFGADEALIAMLAATRRIVDARYDDTAGKAGPLWVLLIDPALGDDPTSIDDLETVTADGPQVAVGAIVTTNSASDLPEGIRETFTIHHL</sequence>
<dbReference type="Proteomes" id="UP000637578">
    <property type="component" value="Unassembled WGS sequence"/>
</dbReference>
<dbReference type="EMBL" id="BMMK01000022">
    <property type="protein sequence ID" value="GGM67675.1"/>
    <property type="molecule type" value="Genomic_DNA"/>
</dbReference>
<proteinExistence type="predicted"/>
<gene>
    <name evidence="1" type="ORF">GCM10012275_42830</name>
</gene>
<organism evidence="1 2">
    <name type="scientific">Longimycelium tulufanense</name>
    <dbReference type="NCBI Taxonomy" id="907463"/>
    <lineage>
        <taxon>Bacteria</taxon>
        <taxon>Bacillati</taxon>
        <taxon>Actinomycetota</taxon>
        <taxon>Actinomycetes</taxon>
        <taxon>Pseudonocardiales</taxon>
        <taxon>Pseudonocardiaceae</taxon>
        <taxon>Longimycelium</taxon>
    </lineage>
</organism>
<accession>A0A8J3FWM6</accession>
<dbReference type="RefSeq" id="WP_189060193.1">
    <property type="nucleotide sequence ID" value="NZ_BMMK01000022.1"/>
</dbReference>
<comment type="caution">
    <text evidence="1">The sequence shown here is derived from an EMBL/GenBank/DDBJ whole genome shotgun (WGS) entry which is preliminary data.</text>
</comment>
<evidence type="ECO:0000313" key="1">
    <source>
        <dbReference type="EMBL" id="GGM67675.1"/>
    </source>
</evidence>
<evidence type="ECO:0000313" key="2">
    <source>
        <dbReference type="Proteomes" id="UP000637578"/>
    </source>
</evidence>
<name>A0A8J3FWM6_9PSEU</name>
<dbReference type="AlphaFoldDB" id="A0A8J3FWM6"/>
<reference evidence="1" key="1">
    <citation type="journal article" date="2014" name="Int. J. Syst. Evol. Microbiol.">
        <title>Complete genome sequence of Corynebacterium casei LMG S-19264T (=DSM 44701T), isolated from a smear-ripened cheese.</title>
        <authorList>
            <consortium name="US DOE Joint Genome Institute (JGI-PGF)"/>
            <person name="Walter F."/>
            <person name="Albersmeier A."/>
            <person name="Kalinowski J."/>
            <person name="Ruckert C."/>
        </authorList>
    </citation>
    <scope>NUCLEOTIDE SEQUENCE</scope>
    <source>
        <strain evidence="1">CGMCC 4.5737</strain>
    </source>
</reference>
<reference evidence="1" key="2">
    <citation type="submission" date="2020-09" db="EMBL/GenBank/DDBJ databases">
        <authorList>
            <person name="Sun Q."/>
            <person name="Zhou Y."/>
        </authorList>
    </citation>
    <scope>NUCLEOTIDE SEQUENCE</scope>
    <source>
        <strain evidence="1">CGMCC 4.5737</strain>
    </source>
</reference>